<sequence length="573" mass="61567">MHLVLTSGEWRQILARQSFVSSSFSSLTFFTLVGGCLGLFVAASCAAADTSSFHGAPGAASSVANPYAGQISAVNAGRDLYAKNCASCHGLGGQGAGNIPALAHGAAQQATDGALFWFITQGAVNNGMPSWAALPEQQRWQIVSYLKTLPTAKPVQAAQIASVASSITTPPPTPPFTDFRYEAPGKSRKITLADLPAPYATASAGNGPTLVPRPADAWPKAPAGFKVNLYAESLGTPRVIRTAPNGDIFLAESGSGQIRVFRGLSADGKPAQTEVFATHLHQPYGIAFYPAGPNPQWVYVGDTDEVVRFPYRNGDLKARGKAEHIVDLPHGDGHWTRDVAFSRDNKTLFVAVGSASNVDDPDVTPAEKDRADILAFNPDGSNKRVYAWGIRNPSGIAIDPKNGQLWTTVNERDGLGDNLVPDYITSVREGGFYGWPWWYMGSHQDPRHVGKHPELKDKVITPDVILQPHNAALQIAFYEASRFPEEYDGDLFGAEHGSWNKATRVGYEVIRVPRHHTDKASGEYEDFLTGFVLPNGQVWGRPVSVTVAPDGSLLVTDDGSNSVWRVDYVGSGK</sequence>
<feature type="transmembrane region" description="Helical" evidence="5">
    <location>
        <begin position="20"/>
        <end position="43"/>
    </location>
</feature>
<dbReference type="InterPro" id="IPR009056">
    <property type="entry name" value="Cyt_c-like_dom"/>
</dbReference>
<dbReference type="GO" id="GO:0046872">
    <property type="term" value="F:metal ion binding"/>
    <property type="evidence" value="ECO:0007669"/>
    <property type="project" value="UniProtKB-KW"/>
</dbReference>
<dbReference type="GO" id="GO:0009055">
    <property type="term" value="F:electron transfer activity"/>
    <property type="evidence" value="ECO:0007669"/>
    <property type="project" value="InterPro"/>
</dbReference>
<evidence type="ECO:0000256" key="3">
    <source>
        <dbReference type="ARBA" id="ARBA00023004"/>
    </source>
</evidence>
<keyword evidence="5" id="KW-1133">Transmembrane helix</keyword>
<dbReference type="PANTHER" id="PTHR33546:SF1">
    <property type="entry name" value="LARGE, MULTIFUNCTIONAL SECRETED PROTEIN"/>
    <property type="match status" value="1"/>
</dbReference>
<accession>A0A370XDL1</accession>
<dbReference type="InterPro" id="IPR011041">
    <property type="entry name" value="Quinoprot_gluc/sorb_DH_b-prop"/>
</dbReference>
<evidence type="ECO:0000256" key="4">
    <source>
        <dbReference type="PROSITE-ProRule" id="PRU00433"/>
    </source>
</evidence>
<dbReference type="PROSITE" id="PS51007">
    <property type="entry name" value="CYTC"/>
    <property type="match status" value="1"/>
</dbReference>
<proteinExistence type="predicted"/>
<keyword evidence="1 4" id="KW-0349">Heme</keyword>
<dbReference type="InterPro" id="IPR036909">
    <property type="entry name" value="Cyt_c-like_dom_sf"/>
</dbReference>
<keyword evidence="5" id="KW-0472">Membrane</keyword>
<dbReference type="InterPro" id="IPR011042">
    <property type="entry name" value="6-blade_b-propeller_TolB-like"/>
</dbReference>
<dbReference type="AlphaFoldDB" id="A0A370XDL1"/>
<protein>
    <submittedName>
        <fullName evidence="7">Sorbosone dehydrogenase family protein</fullName>
    </submittedName>
</protein>
<dbReference type="GO" id="GO:0020037">
    <property type="term" value="F:heme binding"/>
    <property type="evidence" value="ECO:0007669"/>
    <property type="project" value="InterPro"/>
</dbReference>
<evidence type="ECO:0000313" key="7">
    <source>
        <dbReference type="EMBL" id="RDS86321.1"/>
    </source>
</evidence>
<evidence type="ECO:0000313" key="8">
    <source>
        <dbReference type="Proteomes" id="UP000255334"/>
    </source>
</evidence>
<evidence type="ECO:0000256" key="2">
    <source>
        <dbReference type="ARBA" id="ARBA00022723"/>
    </source>
</evidence>
<dbReference type="OrthoDB" id="9770043at2"/>
<dbReference type="Gene3D" id="1.10.760.10">
    <property type="entry name" value="Cytochrome c-like domain"/>
    <property type="match status" value="1"/>
</dbReference>
<dbReference type="SUPFAM" id="SSF46626">
    <property type="entry name" value="Cytochrome c"/>
    <property type="match status" value="1"/>
</dbReference>
<dbReference type="Pfam" id="PF13442">
    <property type="entry name" value="Cytochrome_CBB3"/>
    <property type="match status" value="1"/>
</dbReference>
<reference evidence="7 8" key="1">
    <citation type="submission" date="2018-07" db="EMBL/GenBank/DDBJ databases">
        <title>Dyella monticola sp. nov. and Dyella psychrodurans sp. nov. isolated from monsoon evergreen broad-leaved forest soil of Dinghu Mountain, China.</title>
        <authorList>
            <person name="Gao Z."/>
            <person name="Qiu L."/>
        </authorList>
    </citation>
    <scope>NUCLEOTIDE SEQUENCE [LARGE SCALE GENOMIC DNA]</scope>
    <source>
        <strain evidence="7 8">4MSK11</strain>
    </source>
</reference>
<feature type="domain" description="Cytochrome c" evidence="6">
    <location>
        <begin position="72"/>
        <end position="150"/>
    </location>
</feature>
<evidence type="ECO:0000256" key="1">
    <source>
        <dbReference type="ARBA" id="ARBA00022617"/>
    </source>
</evidence>
<keyword evidence="2 4" id="KW-0479">Metal-binding</keyword>
<gene>
    <name evidence="7" type="ORF">DWU99_03410</name>
</gene>
<keyword evidence="3 4" id="KW-0408">Iron</keyword>
<dbReference type="SUPFAM" id="SSF50952">
    <property type="entry name" value="Soluble quinoprotein glucose dehydrogenase"/>
    <property type="match status" value="1"/>
</dbReference>
<name>A0A370XDL1_9GAMM</name>
<dbReference type="Proteomes" id="UP000255334">
    <property type="component" value="Unassembled WGS sequence"/>
</dbReference>
<dbReference type="Gene3D" id="2.120.10.30">
    <property type="entry name" value="TolB, C-terminal domain"/>
    <property type="match status" value="1"/>
</dbReference>
<dbReference type="InterPro" id="IPR054539">
    <property type="entry name" value="Beta-prop_PDH"/>
</dbReference>
<dbReference type="PANTHER" id="PTHR33546">
    <property type="entry name" value="LARGE, MULTIFUNCTIONAL SECRETED PROTEIN-RELATED"/>
    <property type="match status" value="1"/>
</dbReference>
<keyword evidence="8" id="KW-1185">Reference proteome</keyword>
<evidence type="ECO:0000256" key="5">
    <source>
        <dbReference type="SAM" id="Phobius"/>
    </source>
</evidence>
<keyword evidence="5" id="KW-0812">Transmembrane</keyword>
<dbReference type="Pfam" id="PF22807">
    <property type="entry name" value="TrAA12"/>
    <property type="match status" value="2"/>
</dbReference>
<comment type="caution">
    <text evidence="7">The sequence shown here is derived from an EMBL/GenBank/DDBJ whole genome shotgun (WGS) entry which is preliminary data.</text>
</comment>
<organism evidence="7 8">
    <name type="scientific">Dyella psychrodurans</name>
    <dbReference type="NCBI Taxonomy" id="1927960"/>
    <lineage>
        <taxon>Bacteria</taxon>
        <taxon>Pseudomonadati</taxon>
        <taxon>Pseudomonadota</taxon>
        <taxon>Gammaproteobacteria</taxon>
        <taxon>Lysobacterales</taxon>
        <taxon>Rhodanobacteraceae</taxon>
        <taxon>Dyella</taxon>
    </lineage>
</organism>
<dbReference type="EMBL" id="QRBF01000001">
    <property type="protein sequence ID" value="RDS86321.1"/>
    <property type="molecule type" value="Genomic_DNA"/>
</dbReference>
<evidence type="ECO:0000259" key="6">
    <source>
        <dbReference type="PROSITE" id="PS51007"/>
    </source>
</evidence>